<feature type="domain" description="GtrA/DPMS transmembrane" evidence="7">
    <location>
        <begin position="6"/>
        <end position="157"/>
    </location>
</feature>
<sequence length="163" mass="18223">MRQFVKFAVVGGTGVLVNMLVAVVMNRLNGGSANAQNIVWAIPGTPFNIRFTALVWIGGFLVANLYNFQLNRWWTFKSAAAAGWWKEFWPFLAVGSAAAAVGLVIKIALTNPSSPVFLPEPWFHEEAGIHSREYWSQLIAIVITMPINFVVNKLWTFRSVRRA</sequence>
<feature type="transmembrane region" description="Helical" evidence="6">
    <location>
        <begin position="88"/>
        <end position="109"/>
    </location>
</feature>
<keyword evidence="4 6" id="KW-1133">Transmembrane helix</keyword>
<evidence type="ECO:0000256" key="5">
    <source>
        <dbReference type="ARBA" id="ARBA00023136"/>
    </source>
</evidence>
<feature type="transmembrane region" description="Helical" evidence="6">
    <location>
        <begin position="51"/>
        <end position="68"/>
    </location>
</feature>
<evidence type="ECO:0000256" key="6">
    <source>
        <dbReference type="SAM" id="Phobius"/>
    </source>
</evidence>
<dbReference type="EMBL" id="CP079216">
    <property type="protein sequence ID" value="QXT64283.1"/>
    <property type="molecule type" value="Genomic_DNA"/>
</dbReference>
<proteinExistence type="inferred from homology"/>
<comment type="subcellular location">
    <subcellularLocation>
        <location evidence="1">Membrane</location>
        <topology evidence="1">Multi-pass membrane protein</topology>
    </subcellularLocation>
</comment>
<comment type="similarity">
    <text evidence="2">Belongs to the GtrA family.</text>
</comment>
<evidence type="ECO:0000256" key="1">
    <source>
        <dbReference type="ARBA" id="ARBA00004141"/>
    </source>
</evidence>
<gene>
    <name evidence="8" type="ORF">KDB89_05020</name>
</gene>
<keyword evidence="3 6" id="KW-0812">Transmembrane</keyword>
<evidence type="ECO:0000256" key="4">
    <source>
        <dbReference type="ARBA" id="ARBA00022989"/>
    </source>
</evidence>
<reference evidence="8 9" key="1">
    <citation type="submission" date="2021-07" db="EMBL/GenBank/DDBJ databases">
        <title>complete genome sequencing of Tessaracoccus sp.J1M15.</title>
        <authorList>
            <person name="Bae J.-W."/>
            <person name="Kim D.-y."/>
        </authorList>
    </citation>
    <scope>NUCLEOTIDE SEQUENCE [LARGE SCALE GENOMIC DNA]</scope>
    <source>
        <strain evidence="8 9">J1M15</strain>
    </source>
</reference>
<name>A0ABX8SLP5_9ACTN</name>
<evidence type="ECO:0000313" key="9">
    <source>
        <dbReference type="Proteomes" id="UP000824504"/>
    </source>
</evidence>
<keyword evidence="5 6" id="KW-0472">Membrane</keyword>
<evidence type="ECO:0000259" key="7">
    <source>
        <dbReference type="Pfam" id="PF04138"/>
    </source>
</evidence>
<dbReference type="PANTHER" id="PTHR38459:SF1">
    <property type="entry name" value="PROPHAGE BACTOPRENOL-LINKED GLUCOSE TRANSLOCASE HOMOLOG"/>
    <property type="match status" value="1"/>
</dbReference>
<dbReference type="InterPro" id="IPR051401">
    <property type="entry name" value="GtrA_CellWall_Glycosyl"/>
</dbReference>
<keyword evidence="9" id="KW-1185">Reference proteome</keyword>
<dbReference type="PANTHER" id="PTHR38459">
    <property type="entry name" value="PROPHAGE BACTOPRENOL-LINKED GLUCOSE TRANSLOCASE HOMOLOG"/>
    <property type="match status" value="1"/>
</dbReference>
<dbReference type="InterPro" id="IPR007267">
    <property type="entry name" value="GtrA_DPMS_TM"/>
</dbReference>
<organism evidence="8 9">
    <name type="scientific">Tessaracoccus palaemonis</name>
    <dbReference type="NCBI Taxonomy" id="2829499"/>
    <lineage>
        <taxon>Bacteria</taxon>
        <taxon>Bacillati</taxon>
        <taxon>Actinomycetota</taxon>
        <taxon>Actinomycetes</taxon>
        <taxon>Propionibacteriales</taxon>
        <taxon>Propionibacteriaceae</taxon>
        <taxon>Tessaracoccus</taxon>
    </lineage>
</organism>
<evidence type="ECO:0000256" key="2">
    <source>
        <dbReference type="ARBA" id="ARBA00009399"/>
    </source>
</evidence>
<evidence type="ECO:0000313" key="8">
    <source>
        <dbReference type="EMBL" id="QXT64283.1"/>
    </source>
</evidence>
<protein>
    <submittedName>
        <fullName evidence="8">GtrA family protein</fullName>
    </submittedName>
</protein>
<dbReference type="Proteomes" id="UP000824504">
    <property type="component" value="Chromosome"/>
</dbReference>
<dbReference type="Pfam" id="PF04138">
    <property type="entry name" value="GtrA_DPMS_TM"/>
    <property type="match status" value="1"/>
</dbReference>
<evidence type="ECO:0000256" key="3">
    <source>
        <dbReference type="ARBA" id="ARBA00022692"/>
    </source>
</evidence>
<accession>A0ABX8SLP5</accession>
<feature type="transmembrane region" description="Helical" evidence="6">
    <location>
        <begin position="134"/>
        <end position="155"/>
    </location>
</feature>